<gene>
    <name evidence="1" type="ORF">A374_13500</name>
</gene>
<comment type="caution">
    <text evidence="1">The sequence shown here is derived from an EMBL/GenBank/DDBJ whole genome shotgun (WGS) entry which is preliminary data.</text>
</comment>
<dbReference type="EMBL" id="AKKV01000030">
    <property type="protein sequence ID" value="EIT84710.1"/>
    <property type="molecule type" value="Genomic_DNA"/>
</dbReference>
<organism evidence="1 2">
    <name type="scientific">Fictibacillus macauensis ZFHKF-1</name>
    <dbReference type="NCBI Taxonomy" id="1196324"/>
    <lineage>
        <taxon>Bacteria</taxon>
        <taxon>Bacillati</taxon>
        <taxon>Bacillota</taxon>
        <taxon>Bacilli</taxon>
        <taxon>Bacillales</taxon>
        <taxon>Fictibacillaceae</taxon>
        <taxon>Fictibacillus</taxon>
    </lineage>
</organism>
<keyword evidence="2" id="KW-1185">Reference proteome</keyword>
<dbReference type="Pfam" id="PF10737">
    <property type="entry name" value="GerPC"/>
    <property type="match status" value="1"/>
</dbReference>
<protein>
    <submittedName>
        <fullName evidence="1">Spore germination protein GerPC</fullName>
    </submittedName>
</protein>
<dbReference type="eggNOG" id="ENOG50335K6">
    <property type="taxonomic scope" value="Bacteria"/>
</dbReference>
<evidence type="ECO:0000313" key="2">
    <source>
        <dbReference type="Proteomes" id="UP000004080"/>
    </source>
</evidence>
<name>I8UCQ9_9BACL</name>
<reference evidence="1 2" key="1">
    <citation type="journal article" date="2012" name="J. Bacteriol.">
        <title>Genome of Bacillus macauensis ZFHKF-1, a Long-Chain-Forming Bacterium.</title>
        <authorList>
            <person name="Cai L."/>
            <person name="Zhang T."/>
        </authorList>
    </citation>
    <scope>NUCLEOTIDE SEQUENCE [LARGE SCALE GENOMIC DNA]</scope>
    <source>
        <strain evidence="1 2">ZFHKF-1</strain>
    </source>
</reference>
<dbReference type="OrthoDB" id="2991331at2"/>
<dbReference type="RefSeq" id="WP_007202778.1">
    <property type="nucleotide sequence ID" value="NZ_AKKV01000030.1"/>
</dbReference>
<dbReference type="Proteomes" id="UP000004080">
    <property type="component" value="Unassembled WGS sequence"/>
</dbReference>
<dbReference type="PATRIC" id="fig|1196324.3.peg.2762"/>
<dbReference type="AlphaFoldDB" id="I8UCQ9"/>
<proteinExistence type="predicted"/>
<sequence>MPDTYDQYYLIQQMQGQLQCLNDKVCMLEKKLSDVTEQLKKIQSQPATQIQYSFDQLKIERLDGTLNIGLSGSDQNGKDLVEDFTVGGESIMTGQREELEITTLHEYKDILHALEHYLTAEVAIDIQKIENEHQYRLDSTYHELMVNDIRQQLPKRLQHYLVKYPPKTNEEVLFVENKVKGDIYKGMEHFLMGLKRNAIGGDLNEVRSDQPRDEGS</sequence>
<evidence type="ECO:0000313" key="1">
    <source>
        <dbReference type="EMBL" id="EIT84710.1"/>
    </source>
</evidence>
<accession>I8UCQ9</accession>
<dbReference type="STRING" id="1196324.A374_13500"/>
<dbReference type="InterPro" id="IPR019673">
    <property type="entry name" value="Spore_germination_GerPC"/>
</dbReference>